<evidence type="ECO:0000256" key="2">
    <source>
        <dbReference type="ARBA" id="ARBA00022692"/>
    </source>
</evidence>
<feature type="transmembrane region" description="Helical" evidence="6">
    <location>
        <begin position="211"/>
        <end position="233"/>
    </location>
</feature>
<evidence type="ECO:0000313" key="7">
    <source>
        <dbReference type="EMBL" id="KAK2572463.1"/>
    </source>
</evidence>
<evidence type="ECO:0000256" key="6">
    <source>
        <dbReference type="SAM" id="Phobius"/>
    </source>
</evidence>
<organism evidence="7 8">
    <name type="scientific">Acropora cervicornis</name>
    <name type="common">Staghorn coral</name>
    <dbReference type="NCBI Taxonomy" id="6130"/>
    <lineage>
        <taxon>Eukaryota</taxon>
        <taxon>Metazoa</taxon>
        <taxon>Cnidaria</taxon>
        <taxon>Anthozoa</taxon>
        <taxon>Hexacorallia</taxon>
        <taxon>Scleractinia</taxon>
        <taxon>Astrocoeniina</taxon>
        <taxon>Acroporidae</taxon>
        <taxon>Acropora</taxon>
    </lineage>
</organism>
<dbReference type="AlphaFoldDB" id="A0AAD9VFA8"/>
<feature type="transmembrane region" description="Helical" evidence="6">
    <location>
        <begin position="271"/>
        <end position="297"/>
    </location>
</feature>
<feature type="transmembrane region" description="Helical" evidence="6">
    <location>
        <begin position="568"/>
        <end position="587"/>
    </location>
</feature>
<proteinExistence type="predicted"/>
<dbReference type="InterPro" id="IPR036259">
    <property type="entry name" value="MFS_trans_sf"/>
</dbReference>
<dbReference type="EMBL" id="JARQWQ010000004">
    <property type="protein sequence ID" value="KAK2572463.1"/>
    <property type="molecule type" value="Genomic_DNA"/>
</dbReference>
<feature type="transmembrane region" description="Helical" evidence="6">
    <location>
        <begin position="787"/>
        <end position="806"/>
    </location>
</feature>
<feature type="transmembrane region" description="Helical" evidence="6">
    <location>
        <begin position="422"/>
        <end position="442"/>
    </location>
</feature>
<feature type="transmembrane region" description="Helical" evidence="6">
    <location>
        <begin position="842"/>
        <end position="867"/>
    </location>
</feature>
<evidence type="ECO:0000256" key="4">
    <source>
        <dbReference type="ARBA" id="ARBA00023136"/>
    </source>
</evidence>
<feature type="transmembrane region" description="Helical" evidence="6">
    <location>
        <begin position="599"/>
        <end position="619"/>
    </location>
</feature>
<accession>A0AAD9VFA8</accession>
<comment type="caution">
    <text evidence="7">The sequence shown here is derived from an EMBL/GenBank/DDBJ whole genome shotgun (WGS) entry which is preliminary data.</text>
</comment>
<feature type="transmembrane region" description="Helical" evidence="6">
    <location>
        <begin position="12"/>
        <end position="34"/>
    </location>
</feature>
<feature type="transmembrane region" description="Helical" evidence="6">
    <location>
        <begin position="663"/>
        <end position="684"/>
    </location>
</feature>
<feature type="transmembrane region" description="Helical" evidence="6">
    <location>
        <begin position="90"/>
        <end position="107"/>
    </location>
</feature>
<sequence>MPTQNQLPVWRRYLTVEPVMFFFAYGVLASIPLYQQYVYRVISEMKGFPYAELVLNEDGRGCHEDVISQNATLKKLEEEVQSQATKIDTGLNFFVAFSSLLVAPFWGPWTDKSGRRKPALLSPLIGSCLDTVVTLIIMYLKLPLYLLFVGAALSGFSGYLPTLTLGCMAYIADTTDKSRVALRLAILQLLVLMGGVVSQLTSGLWIEKFGFVAPTWFLFSCFLVSAIWLIFLVPESQDISKRGKTKFFDLKNLKTLVNVLKRPRPGGMRKCLLLLLIAGSVLSATVMGTTGVTALFVMRSPLCFGPKPLGYFLAYRLFISGIGGAIGVKLLTTFFSEKVVCAVGIISQIVEMAILAFSNRMWLIFLAPTLALFGGCVGPVAIAMMARIVGDKEHGTLFCVQGITGVVSQFIGVMLFNTLYESTLGLGFNGFVFLVCATIKLVPLQSSERKEVDEQMKLETEDATKIPHKPIVVDTPSLTTMPRHKLPAWRRYLTVEPALFFYAYGFMTGYPLYRQYVYSVFSEQKGFPYREVAKADEGLGCQGNDMAQNSTLRELEREVQSLSTRMDLMLTFFRTIPSLLLAPFWGAWTDKSGRRKPALIFPVIGGLLQTIIMLAVLYLKLPLYVMFVGSAISGFSGFITVLTIAVMSYIADTTEKNGIAFRFAIVQLMALLGGFISQLTSGLWIERFGFIAPVWLILTCYSVAALWVIFLVPENCVRVSNEKNRFFELNHLKRLVNVFKVPRTGGSRRMLLLLMFVGAICTFTDEGVTGVKTLFIIKSPLCFSPSLVGYFLAYTMLTFGLGAAVGVKLFRTFFSEKITGGIGVVSQMIGMASFAFSNRTWLVFLGSLFCAYGLLNMVCQFAGATIFNNVYEATQCLDFDGLVFVVCSAMKLIPLGITCAINITPPFDDRAHTEEAEIRTIGDEENPKQQMSESGEENNNPVNMTEVEKIELETEFSPMRDEFIDSTKL</sequence>
<feature type="transmembrane region" description="Helical" evidence="6">
    <location>
        <begin position="625"/>
        <end position="651"/>
    </location>
</feature>
<dbReference type="SUPFAM" id="SSF103473">
    <property type="entry name" value="MFS general substrate transporter"/>
    <property type="match status" value="2"/>
</dbReference>
<name>A0AAD9VFA8_ACRCE</name>
<dbReference type="Gene3D" id="1.20.1250.20">
    <property type="entry name" value="MFS general substrate transporter like domains"/>
    <property type="match status" value="2"/>
</dbReference>
<feature type="transmembrane region" description="Helical" evidence="6">
    <location>
        <begin position="690"/>
        <end position="712"/>
    </location>
</feature>
<comment type="subcellular location">
    <subcellularLocation>
        <location evidence="1">Membrane</location>
        <topology evidence="1">Multi-pass membrane protein</topology>
    </subcellularLocation>
</comment>
<keyword evidence="2 6" id="KW-0812">Transmembrane</keyword>
<feature type="transmembrane region" description="Helical" evidence="6">
    <location>
        <begin position="818"/>
        <end position="836"/>
    </location>
</feature>
<feature type="compositionally biased region" description="Polar residues" evidence="5">
    <location>
        <begin position="928"/>
        <end position="943"/>
    </location>
</feature>
<evidence type="ECO:0000256" key="5">
    <source>
        <dbReference type="SAM" id="MobiDB-lite"/>
    </source>
</evidence>
<keyword evidence="4 6" id="KW-0472">Membrane</keyword>
<dbReference type="GO" id="GO:0022857">
    <property type="term" value="F:transmembrane transporter activity"/>
    <property type="evidence" value="ECO:0007669"/>
    <property type="project" value="InterPro"/>
</dbReference>
<feature type="transmembrane region" description="Helical" evidence="6">
    <location>
        <begin position="184"/>
        <end position="205"/>
    </location>
</feature>
<evidence type="ECO:0000256" key="3">
    <source>
        <dbReference type="ARBA" id="ARBA00022989"/>
    </source>
</evidence>
<feature type="transmembrane region" description="Helical" evidence="6">
    <location>
        <begin position="363"/>
        <end position="385"/>
    </location>
</feature>
<feature type="transmembrane region" description="Helical" evidence="6">
    <location>
        <begin position="397"/>
        <end position="416"/>
    </location>
</feature>
<feature type="transmembrane region" description="Helical" evidence="6">
    <location>
        <begin position="879"/>
        <end position="897"/>
    </location>
</feature>
<feature type="transmembrane region" description="Helical" evidence="6">
    <location>
        <begin position="146"/>
        <end position="172"/>
    </location>
</feature>
<reference evidence="7" key="1">
    <citation type="journal article" date="2023" name="G3 (Bethesda)">
        <title>Whole genome assembly and annotation of the endangered Caribbean coral Acropora cervicornis.</title>
        <authorList>
            <person name="Selwyn J.D."/>
            <person name="Vollmer S.V."/>
        </authorList>
    </citation>
    <scope>NUCLEOTIDE SEQUENCE</scope>
    <source>
        <strain evidence="7">K2</strain>
    </source>
</reference>
<protein>
    <submittedName>
        <fullName evidence="7">Proton-coupled folate transporter</fullName>
    </submittedName>
</protein>
<dbReference type="GO" id="GO:0016020">
    <property type="term" value="C:membrane"/>
    <property type="evidence" value="ECO:0007669"/>
    <property type="project" value="UniProtKB-SubCell"/>
</dbReference>
<feature type="transmembrane region" description="Helical" evidence="6">
    <location>
        <begin position="492"/>
        <end position="513"/>
    </location>
</feature>
<feature type="transmembrane region" description="Helical" evidence="6">
    <location>
        <begin position="309"/>
        <end position="332"/>
    </location>
</feature>
<feature type="transmembrane region" description="Helical" evidence="6">
    <location>
        <begin position="119"/>
        <end position="140"/>
    </location>
</feature>
<dbReference type="Proteomes" id="UP001249851">
    <property type="component" value="Unassembled WGS sequence"/>
</dbReference>
<reference evidence="7" key="2">
    <citation type="journal article" date="2023" name="Science">
        <title>Genomic signatures of disease resistance in endangered staghorn corals.</title>
        <authorList>
            <person name="Vollmer S.V."/>
            <person name="Selwyn J.D."/>
            <person name="Despard B.A."/>
            <person name="Roesel C.L."/>
        </authorList>
    </citation>
    <scope>NUCLEOTIDE SEQUENCE</scope>
    <source>
        <strain evidence="7">K2</strain>
    </source>
</reference>
<dbReference type="PANTHER" id="PTHR23507">
    <property type="entry name" value="ZGC:174356"/>
    <property type="match status" value="1"/>
</dbReference>
<dbReference type="InterPro" id="IPR011701">
    <property type="entry name" value="MFS"/>
</dbReference>
<feature type="region of interest" description="Disordered" evidence="5">
    <location>
        <begin position="918"/>
        <end position="945"/>
    </location>
</feature>
<dbReference type="Pfam" id="PF07690">
    <property type="entry name" value="MFS_1"/>
    <property type="match status" value="2"/>
</dbReference>
<evidence type="ECO:0000313" key="8">
    <source>
        <dbReference type="Proteomes" id="UP001249851"/>
    </source>
</evidence>
<keyword evidence="3 6" id="KW-1133">Transmembrane helix</keyword>
<feature type="transmembrane region" description="Helical" evidence="6">
    <location>
        <begin position="339"/>
        <end position="357"/>
    </location>
</feature>
<feature type="compositionally biased region" description="Basic and acidic residues" evidence="5">
    <location>
        <begin position="918"/>
        <end position="927"/>
    </location>
</feature>
<dbReference type="PANTHER" id="PTHR23507:SF1">
    <property type="entry name" value="FI18259P1-RELATED"/>
    <property type="match status" value="1"/>
</dbReference>
<evidence type="ECO:0000256" key="1">
    <source>
        <dbReference type="ARBA" id="ARBA00004141"/>
    </source>
</evidence>
<gene>
    <name evidence="7" type="ORF">P5673_002712</name>
</gene>
<keyword evidence="8" id="KW-1185">Reference proteome</keyword>